<evidence type="ECO:0008006" key="8">
    <source>
        <dbReference type="Google" id="ProtNLM"/>
    </source>
</evidence>
<comment type="similarity">
    <text evidence="1">Belongs to the protease inhibitor I39 (alpha-2-macroglobulin) family. Bacterial alpha-2-macroglobulin subfamily.</text>
</comment>
<dbReference type="GO" id="GO:0004866">
    <property type="term" value="F:endopeptidase inhibitor activity"/>
    <property type="evidence" value="ECO:0007669"/>
    <property type="project" value="InterPro"/>
</dbReference>
<feature type="chain" id="PRO_5012311807" description="Alpha-2-macroglobulin" evidence="3">
    <location>
        <begin position="21"/>
        <end position="1890"/>
    </location>
</feature>
<dbReference type="InterPro" id="IPR021868">
    <property type="entry name" value="Alpha_2_Macroglob_MG3"/>
</dbReference>
<proteinExistence type="inferred from homology"/>
<evidence type="ECO:0000256" key="3">
    <source>
        <dbReference type="SAM" id="SignalP"/>
    </source>
</evidence>
<accession>A0A266QBM8</accession>
<evidence type="ECO:0000313" key="6">
    <source>
        <dbReference type="EMBL" id="OZY87294.1"/>
    </source>
</evidence>
<dbReference type="InterPro" id="IPR041203">
    <property type="entry name" value="Bact_A2M_MG5"/>
</dbReference>
<organism evidence="6 7">
    <name type="scientific">Cellvibrio mixtus</name>
    <dbReference type="NCBI Taxonomy" id="39650"/>
    <lineage>
        <taxon>Bacteria</taxon>
        <taxon>Pseudomonadati</taxon>
        <taxon>Pseudomonadota</taxon>
        <taxon>Gammaproteobacteria</taxon>
        <taxon>Cellvibrionales</taxon>
        <taxon>Cellvibrionaceae</taxon>
        <taxon>Cellvibrio</taxon>
    </lineage>
</organism>
<dbReference type="PANTHER" id="PTHR40094">
    <property type="entry name" value="ALPHA-2-MACROGLOBULIN HOMOLOG"/>
    <property type="match status" value="1"/>
</dbReference>
<feature type="domain" description="Alpha-2-macroglobulin" evidence="5">
    <location>
        <begin position="1200"/>
        <end position="1297"/>
    </location>
</feature>
<dbReference type="Pfam" id="PF01835">
    <property type="entry name" value="MG2"/>
    <property type="match status" value="1"/>
</dbReference>
<dbReference type="SMART" id="SM01419">
    <property type="entry name" value="Thiol-ester_cl"/>
    <property type="match status" value="1"/>
</dbReference>
<dbReference type="Proteomes" id="UP000216101">
    <property type="component" value="Unassembled WGS sequence"/>
</dbReference>
<evidence type="ECO:0000259" key="4">
    <source>
        <dbReference type="SMART" id="SM01359"/>
    </source>
</evidence>
<evidence type="ECO:0000259" key="5">
    <source>
        <dbReference type="SMART" id="SM01360"/>
    </source>
</evidence>
<protein>
    <recommendedName>
        <fullName evidence="8">Alpha-2-macroglobulin</fullName>
    </recommendedName>
</protein>
<comment type="caution">
    <text evidence="6">The sequence shown here is derived from an EMBL/GenBank/DDBJ whole genome shotgun (WGS) entry which is preliminary data.</text>
</comment>
<name>A0A266QBM8_9GAMM</name>
<dbReference type="InterPro" id="IPR008930">
    <property type="entry name" value="Terpenoid_cyclase/PrenylTrfase"/>
</dbReference>
<dbReference type="Pfam" id="PF17962">
    <property type="entry name" value="bMG6"/>
    <property type="match status" value="1"/>
</dbReference>
<keyword evidence="7" id="KW-1185">Reference proteome</keyword>
<dbReference type="Pfam" id="PF17972">
    <property type="entry name" value="bMG5"/>
    <property type="match status" value="1"/>
</dbReference>
<dbReference type="Gene3D" id="1.50.10.20">
    <property type="match status" value="1"/>
</dbReference>
<dbReference type="InterPro" id="IPR011626">
    <property type="entry name" value="Alpha-macroglobulin_TED"/>
</dbReference>
<dbReference type="Pfam" id="PF07703">
    <property type="entry name" value="A2M_BRD"/>
    <property type="match status" value="1"/>
</dbReference>
<dbReference type="InterPro" id="IPR011625">
    <property type="entry name" value="A2M_N_BRD"/>
</dbReference>
<evidence type="ECO:0000256" key="1">
    <source>
        <dbReference type="ARBA" id="ARBA00010556"/>
    </source>
</evidence>
<dbReference type="Pfam" id="PF07678">
    <property type="entry name" value="TED_complement"/>
    <property type="match status" value="1"/>
</dbReference>
<dbReference type="InterPro" id="IPR051802">
    <property type="entry name" value="YfhM-like"/>
</dbReference>
<dbReference type="RefSeq" id="WP_094984736.1">
    <property type="nucleotide sequence ID" value="NZ_NHNI01000001.1"/>
</dbReference>
<sequence length="1890" mass="210503">MHVHWSSWCAVALLCLLLGACDKSTPEQNKTATDSAAVAEVISPNWEAHIADYPKRWIAAEAPMYIRFTHPVISEAEVNTAFNPKQISLDTKTPVNLSFTSTTELRIQPVERLPNDTKIRIRLSANGLEGIEQSLDDFEFTVRTIKQDFDLRVNSLSAEKNDEELMRLSGVITTADTIALNDVKKILRIQVNDQLITDAIWTQELDNKTHSFLITGIMRGETTGTIHLEWDGKAIGSEDKGSRDLEIPAQKTFQITGVQVIREPNTAVEIQFSEELDSTQNLSGLVTLAGKTVNAVIDGSVLRYTPEKLDSGELDLVVSGSVNSINAKSLGSDYQQKIVFELVKPLVRFVGNSSILPPASQISVPFEAAGVDSVQVIAFKVFANNIGQYLQDYQLTAAAAATDTGRYLWRKTYQLPEIPRAGAQRFNLDLSELMAQHPDGLIRLELRIDRSNSIYTCEQARPTESVSKMPEDSDGESYYDREEEPAWYQQYYQSQGYYNYSERNNPCDDTYYYYGDDIASARNFIVSNIGLLAKRGSDNQLHIISTELNSAKPLGGTEITAYNYQQQPIGSGTTDNYGMLQLTTDGVPFYIQAAHNKQRGYLRLRSSEALPTNQFDVSGEHIKGGLKGFLYGERDVWRPGDDIFLSFILEDKTQQLPPKHPVTLDLFDPSGKKVLSQTNVQPVNNFYTFALKTEETDPTGNYRAVVHVGNRYFDKIIKVEMVVPNRLKVDLTPAETPLRLHNMPTQVSLFAQWLQGATAKNLKADSELKLSARESVFAGFEQFTFDDPVRSFAGSAQKVFDDKVDDSGHASFPVNVSLSAPPPGKLTATFVTRVFEESGNFSTILRPYELLPFDHWVGINIPKGNGYMDAISRDADHPVLIQTLNAQGKAEAARKVDLQVYEIGWRWWWDENNENLAEYFANSSHRPVHSETLVSDANGRITWTLAKNKYEWGRHIIRVCDSSTPDAQAHCAGKVVYLGWSYDSSASADSATQLMLSADKEKYKPGDVAKVRLPNAREGRVLLSIENGTRVLESRWLDLQAGQTEIDIPITSAMAPNVYAQVALLLPHQKRVADAPMRLYGIVPLLVEDPATRLQPQLDVAEKVRPETEFSIKVSEQHQRAMTYTLAMVDEGLLGLTNFHAPDAHDYFYKREALGVRTWDLFDQVVGGYGASLERVLAIGGSDAALEAERKRRERRFPPVVKFLGAFALKAGETREHKITLPPYMGAVRIMLVAGDTTLNNNTATSAYGSVEKTVTVTQPVTLFATLPRVLGPGEAVNLPVNVFVSEKSIRDVNISVDANEMFSVEKGAATLTFSEPGDAIASLQLKVNDRLGKGRVKITAQAVNSEKSGNETATQEIYIDVRAANPPTSVWQSKLLQPGETWQSPLQAHGMIGTNQASLEVSTLPPLNLEQRLDYLISYPHGCLEQVTSSVFPQLRLAQLVNLSDAQKIEIDNNINAGIKRLQGFQHASGGFSYWSGDGYVNEWASSYAGHFLVEAKRAGYAVPAALLNGWINYQRNAARNAQIQGNYYDEMVLAYRLYTLALADSAELPAMNRLRETFKNNQQNQQDFRMPARWLLAMSYQHVGLKDAAQDVMGTIAKSVPSYQDSGYTYGSEMRDRGLLLAALVSLNANKETTWEVAEQVATELSSDGWYSTQSIAWALLAMSEFASANQSSNGVKFSYQQTGEKDWITQGSNSPVFRRTLDTPQVSVRNDHDKPIRVVVSNRGTPANLREEASSNGLGLQVNFLTLANEPLNVEQLPQGTDFVAEVTISGEFDKLLTSNIENIALTAVVPSGWQIRNERLEGSQLPKGIDYLDIRDDRVLGYFSLWRDYYWNYRYQERNQTSISLRIILNASYAGKFYLPGWTASAMYNEKIQAKSKGYWVEVVAK</sequence>
<dbReference type="InterPro" id="IPR041462">
    <property type="entry name" value="Bact_A2M_MG6"/>
</dbReference>
<dbReference type="InterPro" id="IPR001599">
    <property type="entry name" value="Macroglobln_a2"/>
</dbReference>
<dbReference type="PANTHER" id="PTHR40094:SF1">
    <property type="entry name" value="UBIQUITIN DOMAIN-CONTAINING PROTEIN"/>
    <property type="match status" value="1"/>
</dbReference>
<reference evidence="7" key="1">
    <citation type="submission" date="2017-05" db="EMBL/GenBank/DDBJ databases">
        <authorList>
            <person name="Barney B.M."/>
        </authorList>
    </citation>
    <scope>NUCLEOTIDE SEQUENCE [LARGE SCALE GENOMIC DNA]</scope>
    <source>
        <strain evidence="7">PSBB022</strain>
    </source>
</reference>
<gene>
    <name evidence="6" type="ORF">CBP51_10030</name>
</gene>
<dbReference type="InterPro" id="IPR002890">
    <property type="entry name" value="MG2"/>
</dbReference>
<dbReference type="Pfam" id="PF11974">
    <property type="entry name" value="bMG3"/>
    <property type="match status" value="1"/>
</dbReference>
<feature type="signal peptide" evidence="3">
    <location>
        <begin position="1"/>
        <end position="20"/>
    </location>
</feature>
<keyword evidence="3" id="KW-0732">Signal</keyword>
<dbReference type="EMBL" id="NHNI01000001">
    <property type="protein sequence ID" value="OZY87294.1"/>
    <property type="molecule type" value="Genomic_DNA"/>
</dbReference>
<dbReference type="SMART" id="SM01360">
    <property type="entry name" value="A2M"/>
    <property type="match status" value="1"/>
</dbReference>
<dbReference type="GO" id="GO:0005615">
    <property type="term" value="C:extracellular space"/>
    <property type="evidence" value="ECO:0007669"/>
    <property type="project" value="InterPro"/>
</dbReference>
<evidence type="ECO:0000313" key="7">
    <source>
        <dbReference type="Proteomes" id="UP000216101"/>
    </source>
</evidence>
<feature type="region of interest" description="Disordered" evidence="2">
    <location>
        <begin position="460"/>
        <end position="480"/>
    </location>
</feature>
<dbReference type="SMART" id="SM01359">
    <property type="entry name" value="A2M_N_2"/>
    <property type="match status" value="1"/>
</dbReference>
<dbReference type="InterPro" id="IPR047565">
    <property type="entry name" value="Alpha-macroglob_thiol-ester_cl"/>
</dbReference>
<dbReference type="Gene3D" id="2.60.40.1930">
    <property type="match status" value="1"/>
</dbReference>
<dbReference type="STRING" id="1209072.GCA_000766945_02836"/>
<dbReference type="SUPFAM" id="SSF48239">
    <property type="entry name" value="Terpenoid cyclases/Protein prenyltransferases"/>
    <property type="match status" value="1"/>
</dbReference>
<evidence type="ECO:0000256" key="2">
    <source>
        <dbReference type="SAM" id="MobiDB-lite"/>
    </source>
</evidence>
<dbReference type="CDD" id="cd02891">
    <property type="entry name" value="A2M_like"/>
    <property type="match status" value="1"/>
</dbReference>
<feature type="domain" description="Alpha-2-macroglobulin bait region" evidence="4">
    <location>
        <begin position="994"/>
        <end position="1136"/>
    </location>
</feature>